<name>A0A9R1CR50_9EURY</name>
<accession>A0A9R1CR50</accession>
<dbReference type="EMBL" id="JAHLKM010000002">
    <property type="protein sequence ID" value="MCQ4332283.1"/>
    <property type="molecule type" value="Genomic_DNA"/>
</dbReference>
<comment type="caution">
    <text evidence="2">The sequence shown here is derived from an EMBL/GenBank/DDBJ whole genome shotgun (WGS) entry which is preliminary data.</text>
</comment>
<keyword evidence="1" id="KW-1133">Transmembrane helix</keyword>
<keyword evidence="1" id="KW-0472">Membrane</keyword>
<sequence>MISRHRPAVIVGTGAFAFSPGGMAGWLADPIYVDPHLVVLIFLFGFCLLYAVLLAVDVVTQRQSGDPNPKE</sequence>
<proteinExistence type="predicted"/>
<dbReference type="AlphaFoldDB" id="A0A9R1CR50"/>
<evidence type="ECO:0000313" key="3">
    <source>
        <dbReference type="Proteomes" id="UP001139494"/>
    </source>
</evidence>
<reference evidence="2" key="1">
    <citation type="journal article" date="2023" name="Front. Microbiol.">
        <title>Genomic-based phylogenetic and metabolic analyses of the genus Natronomonas, and description of Natronomonas aquatica sp. nov.</title>
        <authorList>
            <person name="Garcia-Roldan A."/>
            <person name="Duran-Viseras A."/>
            <person name="de la Haba R.R."/>
            <person name="Corral P."/>
            <person name="Sanchez-Porro C."/>
            <person name="Ventosa A."/>
        </authorList>
    </citation>
    <scope>NUCLEOTIDE SEQUENCE</scope>
    <source>
        <strain evidence="2">F2-12</strain>
    </source>
</reference>
<protein>
    <submittedName>
        <fullName evidence="2">Uncharacterized protein</fullName>
    </submittedName>
</protein>
<keyword evidence="3" id="KW-1185">Reference proteome</keyword>
<evidence type="ECO:0000313" key="2">
    <source>
        <dbReference type="EMBL" id="MCQ4332283.1"/>
    </source>
</evidence>
<keyword evidence="1" id="KW-0812">Transmembrane</keyword>
<feature type="transmembrane region" description="Helical" evidence="1">
    <location>
        <begin position="40"/>
        <end position="60"/>
    </location>
</feature>
<gene>
    <name evidence="2" type="ORF">KM295_02025</name>
</gene>
<evidence type="ECO:0000256" key="1">
    <source>
        <dbReference type="SAM" id="Phobius"/>
    </source>
</evidence>
<dbReference type="Proteomes" id="UP001139494">
    <property type="component" value="Unassembled WGS sequence"/>
</dbReference>
<dbReference type="RefSeq" id="WP_256028206.1">
    <property type="nucleotide sequence ID" value="NZ_JAHLKM010000002.1"/>
</dbReference>
<organism evidence="2 3">
    <name type="scientific">Natronomonas aquatica</name>
    <dbReference type="NCBI Taxonomy" id="2841590"/>
    <lineage>
        <taxon>Archaea</taxon>
        <taxon>Methanobacteriati</taxon>
        <taxon>Methanobacteriota</taxon>
        <taxon>Stenosarchaea group</taxon>
        <taxon>Halobacteria</taxon>
        <taxon>Halobacteriales</taxon>
        <taxon>Natronomonadaceae</taxon>
        <taxon>Natronomonas</taxon>
    </lineage>
</organism>